<protein>
    <submittedName>
        <fullName evidence="1">Uncharacterized protein</fullName>
    </submittedName>
</protein>
<gene>
    <name evidence="1" type="ORF">L1987_17609</name>
</gene>
<reference evidence="2" key="1">
    <citation type="journal article" date="2022" name="Mol. Ecol. Resour.">
        <title>The genomes of chicory, endive, great burdock and yacon provide insights into Asteraceae palaeo-polyploidization history and plant inulin production.</title>
        <authorList>
            <person name="Fan W."/>
            <person name="Wang S."/>
            <person name="Wang H."/>
            <person name="Wang A."/>
            <person name="Jiang F."/>
            <person name="Liu H."/>
            <person name="Zhao H."/>
            <person name="Xu D."/>
            <person name="Zhang Y."/>
        </authorList>
    </citation>
    <scope>NUCLEOTIDE SEQUENCE [LARGE SCALE GENOMIC DNA]</scope>
    <source>
        <strain evidence="2">cv. Yunnan</strain>
    </source>
</reference>
<accession>A0ACB9IZL9</accession>
<organism evidence="1 2">
    <name type="scientific">Smallanthus sonchifolius</name>
    <dbReference type="NCBI Taxonomy" id="185202"/>
    <lineage>
        <taxon>Eukaryota</taxon>
        <taxon>Viridiplantae</taxon>
        <taxon>Streptophyta</taxon>
        <taxon>Embryophyta</taxon>
        <taxon>Tracheophyta</taxon>
        <taxon>Spermatophyta</taxon>
        <taxon>Magnoliopsida</taxon>
        <taxon>eudicotyledons</taxon>
        <taxon>Gunneridae</taxon>
        <taxon>Pentapetalae</taxon>
        <taxon>asterids</taxon>
        <taxon>campanulids</taxon>
        <taxon>Asterales</taxon>
        <taxon>Asteraceae</taxon>
        <taxon>Asteroideae</taxon>
        <taxon>Heliantheae alliance</taxon>
        <taxon>Millerieae</taxon>
        <taxon>Smallanthus</taxon>
    </lineage>
</organism>
<sequence length="90" mass="10487">MKTSSLTYALSFYRAPSFLALINKFPHSQSVLYIRRTNLISSSIRRLKSPKSLYLIPTQINQISRLIADSSSDRSRTERNLLDEQFKRLH</sequence>
<dbReference type="EMBL" id="CM042023">
    <property type="protein sequence ID" value="KAI3812896.1"/>
    <property type="molecule type" value="Genomic_DNA"/>
</dbReference>
<keyword evidence="2" id="KW-1185">Reference proteome</keyword>
<name>A0ACB9IZL9_9ASTR</name>
<dbReference type="Proteomes" id="UP001056120">
    <property type="component" value="Linkage Group LG06"/>
</dbReference>
<proteinExistence type="predicted"/>
<evidence type="ECO:0000313" key="1">
    <source>
        <dbReference type="EMBL" id="KAI3812896.1"/>
    </source>
</evidence>
<evidence type="ECO:0000313" key="2">
    <source>
        <dbReference type="Proteomes" id="UP001056120"/>
    </source>
</evidence>
<comment type="caution">
    <text evidence="1">The sequence shown here is derived from an EMBL/GenBank/DDBJ whole genome shotgun (WGS) entry which is preliminary data.</text>
</comment>
<reference evidence="1 2" key="2">
    <citation type="journal article" date="2022" name="Mol. Ecol. Resour.">
        <title>The genomes of chicory, endive, great burdock and yacon provide insights into Asteraceae paleo-polyploidization history and plant inulin production.</title>
        <authorList>
            <person name="Fan W."/>
            <person name="Wang S."/>
            <person name="Wang H."/>
            <person name="Wang A."/>
            <person name="Jiang F."/>
            <person name="Liu H."/>
            <person name="Zhao H."/>
            <person name="Xu D."/>
            <person name="Zhang Y."/>
        </authorList>
    </citation>
    <scope>NUCLEOTIDE SEQUENCE [LARGE SCALE GENOMIC DNA]</scope>
    <source>
        <strain evidence="2">cv. Yunnan</strain>
        <tissue evidence="1">Leaves</tissue>
    </source>
</reference>